<proteinExistence type="predicted"/>
<keyword evidence="1" id="KW-0732">Signal</keyword>
<keyword evidence="3" id="KW-1185">Reference proteome</keyword>
<dbReference type="InterPro" id="IPR011250">
    <property type="entry name" value="OMP/PagP_B-barrel"/>
</dbReference>
<dbReference type="SUPFAM" id="SSF56925">
    <property type="entry name" value="OMPA-like"/>
    <property type="match status" value="1"/>
</dbReference>
<gene>
    <name evidence="2" type="ORF">H8744_01365</name>
</gene>
<sequence length="391" mass="44673">MQSKFITLACICFTFWTSSNIFAQSNFKQGYIISLQRDTIYGLINYRTDRLNAKCCIFQKNECTESREIPPGEILGYRFTDNERYYISRSIEVEKGKQAELVFLECLIQSVNSLYFYNDDSEDGIYYMENEGKLIKLNRNNTEKEATGLYPKSMKNCLPALNYFLNGFPDLQTQFNQAPFTRNKVIEIVKAYNDKICNNPEECILFKTEEKAHNLNVAITPYGGITKYKTAKSTYAGDQINIKSSYLAGINVAFSSSRFMSSFALSIDLSISKLNVLEVEGRDNYSGTSLTGKIGIRYRYPSKIGIRPLIEAGLLSQGMFFSNDDSLQNTHYIDNQINPGAYVNAGAQIRLTRNWKHSLDLRVQCGITKDCIERETMSKIWSGYIGYSYLF</sequence>
<evidence type="ECO:0000256" key="1">
    <source>
        <dbReference type="SAM" id="SignalP"/>
    </source>
</evidence>
<accession>A0A926F4U1</accession>
<dbReference type="Proteomes" id="UP000651085">
    <property type="component" value="Unassembled WGS sequence"/>
</dbReference>
<protein>
    <recommendedName>
        <fullName evidence="4">Outer membrane protein beta-barrel domain-containing protein</fullName>
    </recommendedName>
</protein>
<organism evidence="2 3">
    <name type="scientific">Jilunia laotingensis</name>
    <dbReference type="NCBI Taxonomy" id="2763675"/>
    <lineage>
        <taxon>Bacteria</taxon>
        <taxon>Pseudomonadati</taxon>
        <taxon>Bacteroidota</taxon>
        <taxon>Bacteroidia</taxon>
        <taxon>Bacteroidales</taxon>
        <taxon>Bacteroidaceae</taxon>
        <taxon>Jilunia</taxon>
    </lineage>
</organism>
<name>A0A926F4U1_9BACT</name>
<feature type="chain" id="PRO_5037886558" description="Outer membrane protein beta-barrel domain-containing protein" evidence="1">
    <location>
        <begin position="24"/>
        <end position="391"/>
    </location>
</feature>
<feature type="signal peptide" evidence="1">
    <location>
        <begin position="1"/>
        <end position="23"/>
    </location>
</feature>
<evidence type="ECO:0000313" key="2">
    <source>
        <dbReference type="EMBL" id="MBC8591909.1"/>
    </source>
</evidence>
<evidence type="ECO:0008006" key="4">
    <source>
        <dbReference type="Google" id="ProtNLM"/>
    </source>
</evidence>
<dbReference type="EMBL" id="JACRTF010000001">
    <property type="protein sequence ID" value="MBC8591909.1"/>
    <property type="molecule type" value="Genomic_DNA"/>
</dbReference>
<comment type="caution">
    <text evidence="2">The sequence shown here is derived from an EMBL/GenBank/DDBJ whole genome shotgun (WGS) entry which is preliminary data.</text>
</comment>
<evidence type="ECO:0000313" key="3">
    <source>
        <dbReference type="Proteomes" id="UP000651085"/>
    </source>
</evidence>
<dbReference type="AlphaFoldDB" id="A0A926F4U1"/>
<reference evidence="2" key="1">
    <citation type="submission" date="2020-08" db="EMBL/GenBank/DDBJ databases">
        <title>Genome public.</title>
        <authorList>
            <person name="Liu C."/>
            <person name="Sun Q."/>
        </authorList>
    </citation>
    <scope>NUCLEOTIDE SEQUENCE</scope>
    <source>
        <strain evidence="2">N12</strain>
    </source>
</reference>
<dbReference type="RefSeq" id="WP_262433126.1">
    <property type="nucleotide sequence ID" value="NZ_JACRTF010000001.1"/>
</dbReference>